<feature type="transmembrane region" description="Helical" evidence="6">
    <location>
        <begin position="34"/>
        <end position="59"/>
    </location>
</feature>
<evidence type="ECO:0000256" key="2">
    <source>
        <dbReference type="ARBA" id="ARBA00006843"/>
    </source>
</evidence>
<feature type="transmembrane region" description="Helical" evidence="6">
    <location>
        <begin position="80"/>
        <end position="103"/>
    </location>
</feature>
<evidence type="ECO:0000313" key="7">
    <source>
        <dbReference type="EMBL" id="OAF67078.1"/>
    </source>
</evidence>
<keyword evidence="4 6" id="KW-1133">Transmembrane helix</keyword>
<evidence type="ECO:0000313" key="8">
    <source>
        <dbReference type="Proteomes" id="UP000078046"/>
    </source>
</evidence>
<evidence type="ECO:0000256" key="6">
    <source>
        <dbReference type="SAM" id="Phobius"/>
    </source>
</evidence>
<keyword evidence="5 6" id="KW-0472">Membrane</keyword>
<dbReference type="PANTHER" id="PTHR14948">
    <property type="entry name" value="NG5"/>
    <property type="match status" value="1"/>
</dbReference>
<organism evidence="7 8">
    <name type="scientific">Intoshia linei</name>
    <dbReference type="NCBI Taxonomy" id="1819745"/>
    <lineage>
        <taxon>Eukaryota</taxon>
        <taxon>Metazoa</taxon>
        <taxon>Spiralia</taxon>
        <taxon>Lophotrochozoa</taxon>
        <taxon>Mesozoa</taxon>
        <taxon>Orthonectida</taxon>
        <taxon>Rhopaluridae</taxon>
        <taxon>Intoshia</taxon>
    </lineage>
</organism>
<gene>
    <name evidence="7" type="ORF">A3Q56_05199</name>
</gene>
<comment type="similarity">
    <text evidence="2">Belongs to the CD225/Dispanin family.</text>
</comment>
<keyword evidence="3 6" id="KW-0812">Transmembrane</keyword>
<evidence type="ECO:0000256" key="5">
    <source>
        <dbReference type="ARBA" id="ARBA00023136"/>
    </source>
</evidence>
<dbReference type="EMBL" id="LWCA01000750">
    <property type="protein sequence ID" value="OAF67078.1"/>
    <property type="molecule type" value="Genomic_DNA"/>
</dbReference>
<name>A0A177AYJ7_9BILA</name>
<keyword evidence="8" id="KW-1185">Reference proteome</keyword>
<dbReference type="AlphaFoldDB" id="A0A177AYJ7"/>
<evidence type="ECO:0000256" key="3">
    <source>
        <dbReference type="ARBA" id="ARBA00022692"/>
    </source>
</evidence>
<dbReference type="OrthoDB" id="10038436at2759"/>
<dbReference type="PANTHER" id="PTHR14948:SF25">
    <property type="entry name" value="DUF4190 DOMAIN-CONTAINING PROTEIN"/>
    <property type="match status" value="1"/>
</dbReference>
<reference evidence="7 8" key="1">
    <citation type="submission" date="2016-04" db="EMBL/GenBank/DDBJ databases">
        <title>The genome of Intoshia linei affirms orthonectids as highly simplified spiralians.</title>
        <authorList>
            <person name="Mikhailov K.V."/>
            <person name="Slusarev G.S."/>
            <person name="Nikitin M.A."/>
            <person name="Logacheva M.D."/>
            <person name="Penin A."/>
            <person name="Aleoshin V."/>
            <person name="Panchin Y.V."/>
        </authorList>
    </citation>
    <scope>NUCLEOTIDE SEQUENCE [LARGE SCALE GENOMIC DNA]</scope>
    <source>
        <strain evidence="7">Intl2013</strain>
        <tissue evidence="7">Whole animal</tissue>
    </source>
</reference>
<dbReference type="InterPro" id="IPR007593">
    <property type="entry name" value="CD225/Dispanin_fam"/>
</dbReference>
<comment type="subcellular location">
    <subcellularLocation>
        <location evidence="1">Membrane</location>
    </subcellularLocation>
</comment>
<comment type="caution">
    <text evidence="7">The sequence shown here is derived from an EMBL/GenBank/DDBJ whole genome shotgun (WGS) entry which is preliminary data.</text>
</comment>
<accession>A0A177AYJ7</accession>
<dbReference type="Pfam" id="PF04505">
    <property type="entry name" value="CD225"/>
    <property type="match status" value="1"/>
</dbReference>
<protein>
    <submittedName>
        <fullName evidence="7">Uncharacterized protein</fullName>
    </submittedName>
</protein>
<evidence type="ECO:0000256" key="1">
    <source>
        <dbReference type="ARBA" id="ARBA00004370"/>
    </source>
</evidence>
<sequence length="106" mass="11620">MKQNSDYDQETPSYVAEPVPATTIVMNQSRPENYLVLAIIVAMCCNALFGVIAVIYSILSNGDADRNNIIESKRKAKLSLKLSIAGIVIGVITIIFVIVYYTVLAH</sequence>
<dbReference type="InterPro" id="IPR051423">
    <property type="entry name" value="CD225/Dispanin"/>
</dbReference>
<evidence type="ECO:0000256" key="4">
    <source>
        <dbReference type="ARBA" id="ARBA00022989"/>
    </source>
</evidence>
<dbReference type="GO" id="GO:0016020">
    <property type="term" value="C:membrane"/>
    <property type="evidence" value="ECO:0007669"/>
    <property type="project" value="UniProtKB-SubCell"/>
</dbReference>
<dbReference type="Proteomes" id="UP000078046">
    <property type="component" value="Unassembled WGS sequence"/>
</dbReference>
<proteinExistence type="inferred from homology"/>